<evidence type="ECO:0000256" key="1">
    <source>
        <dbReference type="ARBA" id="ARBA00022801"/>
    </source>
</evidence>
<feature type="compositionally biased region" description="Basic and acidic residues" evidence="5">
    <location>
        <begin position="18"/>
        <end position="35"/>
    </location>
</feature>
<dbReference type="Pfam" id="PF01734">
    <property type="entry name" value="Patatin"/>
    <property type="match status" value="1"/>
</dbReference>
<dbReference type="AlphaFoldDB" id="A0A5C8NWH0"/>
<feature type="short sequence motif" description="GXSXG" evidence="4">
    <location>
        <begin position="177"/>
        <end position="181"/>
    </location>
</feature>
<evidence type="ECO:0000313" key="7">
    <source>
        <dbReference type="EMBL" id="TXL65340.1"/>
    </source>
</evidence>
<keyword evidence="8" id="KW-1185">Reference proteome</keyword>
<gene>
    <name evidence="7" type="ORF">FHP08_11160</name>
</gene>
<protein>
    <recommendedName>
        <fullName evidence="6">PNPLA domain-containing protein</fullName>
    </recommendedName>
</protein>
<dbReference type="PANTHER" id="PTHR14226:SF29">
    <property type="entry name" value="NEUROPATHY TARGET ESTERASE SWS"/>
    <property type="match status" value="1"/>
</dbReference>
<dbReference type="PROSITE" id="PS51635">
    <property type="entry name" value="PNPLA"/>
    <property type="match status" value="1"/>
</dbReference>
<dbReference type="PANTHER" id="PTHR14226">
    <property type="entry name" value="NEUROPATHY TARGET ESTERASE/SWISS CHEESE D.MELANOGASTER"/>
    <property type="match status" value="1"/>
</dbReference>
<dbReference type="GO" id="GO:0016042">
    <property type="term" value="P:lipid catabolic process"/>
    <property type="evidence" value="ECO:0007669"/>
    <property type="project" value="UniProtKB-UniRule"/>
</dbReference>
<keyword evidence="2 4" id="KW-0442">Lipid degradation</keyword>
<name>A0A5C8NWH0_9BURK</name>
<accession>A0A5C8NWH0</accession>
<dbReference type="InterPro" id="IPR050301">
    <property type="entry name" value="NTE"/>
</dbReference>
<dbReference type="Gene3D" id="3.40.1090.10">
    <property type="entry name" value="Cytosolic phospholipase A2 catalytic domain"/>
    <property type="match status" value="2"/>
</dbReference>
<feature type="compositionally biased region" description="Gly residues" evidence="5">
    <location>
        <begin position="421"/>
        <end position="430"/>
    </location>
</feature>
<keyword evidence="1 4" id="KW-0378">Hydrolase</keyword>
<evidence type="ECO:0000259" key="6">
    <source>
        <dbReference type="PROSITE" id="PS51635"/>
    </source>
</evidence>
<evidence type="ECO:0000256" key="4">
    <source>
        <dbReference type="PROSITE-ProRule" id="PRU01161"/>
    </source>
</evidence>
<evidence type="ECO:0000256" key="2">
    <source>
        <dbReference type="ARBA" id="ARBA00022963"/>
    </source>
</evidence>
<dbReference type="Proteomes" id="UP000321548">
    <property type="component" value="Unassembled WGS sequence"/>
</dbReference>
<comment type="caution">
    <text evidence="7">The sequence shown here is derived from an EMBL/GenBank/DDBJ whole genome shotgun (WGS) entry which is preliminary data.</text>
</comment>
<feature type="compositionally biased region" description="Low complexity" evidence="5">
    <location>
        <begin position="110"/>
        <end position="119"/>
    </location>
</feature>
<dbReference type="OrthoDB" id="9798773at2"/>
<sequence length="451" mass="48000">MARRRPAAGGRLPGRPAADQRGDEERRRRDHRAGLREPLPGIGEVGRAIRLPAQRDHVEQPAEVALRVPQPRASQRGDRDHPGVPRARPAVRHRQDRLHHRRGPARRRGAAALPAPAAGERGRGGSARVSETPASGAGARRPRVAVVIGSGGLKCAAALGSIRVLRDAGVPIDLAVGCSGGSLCAVWLARGAEAADRQAERFVASLHGMFQSLDYRAVPRALLPRAFGFGPEFALLDDRKVNAAIRDFVGDSEFGDLGLPLRIVATDFQSGDQVVLSSGSLADALRASIAIPMVLPPWRVDGRLLTDGGACDPLPVDVAMREGADVIVAIGFEESPQTEVGNLMQLVLHLKTTTVNHLLRSQLAFYSVAHHAEVIPMIPDLDRRIRLADADQIGYLIEQGELAARRELPYLRRLLGLSEGAGRGGGGAREGAGEQDAPCRRGDADVGAAAT</sequence>
<keyword evidence="3 4" id="KW-0443">Lipid metabolism</keyword>
<reference evidence="7 8" key="1">
    <citation type="submission" date="2019-06" db="EMBL/GenBank/DDBJ databases">
        <title>Quisquiliibacterium sp. nov., isolated from a maize field.</title>
        <authorList>
            <person name="Lin S.-Y."/>
            <person name="Tsai C.-F."/>
            <person name="Young C.-C."/>
        </authorList>
    </citation>
    <scope>NUCLEOTIDE SEQUENCE [LARGE SCALE GENOMIC DNA]</scope>
    <source>
        <strain evidence="7 8">CC-CFT501</strain>
    </source>
</reference>
<feature type="compositionally biased region" description="Basic residues" evidence="5">
    <location>
        <begin position="89"/>
        <end position="109"/>
    </location>
</feature>
<evidence type="ECO:0000313" key="8">
    <source>
        <dbReference type="Proteomes" id="UP000321548"/>
    </source>
</evidence>
<dbReference type="InterPro" id="IPR002641">
    <property type="entry name" value="PNPLA_dom"/>
</dbReference>
<dbReference type="GO" id="GO:0016787">
    <property type="term" value="F:hydrolase activity"/>
    <property type="evidence" value="ECO:0007669"/>
    <property type="project" value="UniProtKB-UniRule"/>
</dbReference>
<feature type="short sequence motif" description="DGA/G" evidence="4">
    <location>
        <begin position="307"/>
        <end position="309"/>
    </location>
</feature>
<feature type="domain" description="PNPLA" evidence="6">
    <location>
        <begin position="146"/>
        <end position="320"/>
    </location>
</feature>
<feature type="region of interest" description="Disordered" evidence="5">
    <location>
        <begin position="1"/>
        <end position="139"/>
    </location>
</feature>
<evidence type="ECO:0000256" key="3">
    <source>
        <dbReference type="ARBA" id="ARBA00023098"/>
    </source>
</evidence>
<feature type="active site" description="Proton acceptor" evidence="4">
    <location>
        <position position="307"/>
    </location>
</feature>
<dbReference type="SUPFAM" id="SSF52151">
    <property type="entry name" value="FabD/lysophospholipase-like"/>
    <property type="match status" value="1"/>
</dbReference>
<proteinExistence type="predicted"/>
<organism evidence="7 8">
    <name type="scientific">Zeimonas arvi</name>
    <dbReference type="NCBI Taxonomy" id="2498847"/>
    <lineage>
        <taxon>Bacteria</taxon>
        <taxon>Pseudomonadati</taxon>
        <taxon>Pseudomonadota</taxon>
        <taxon>Betaproteobacteria</taxon>
        <taxon>Burkholderiales</taxon>
        <taxon>Burkholderiaceae</taxon>
        <taxon>Zeimonas</taxon>
    </lineage>
</organism>
<comment type="caution">
    <text evidence="4">Lacks conserved residue(s) required for the propagation of feature annotation.</text>
</comment>
<feature type="active site" description="Nucleophile" evidence="4">
    <location>
        <position position="179"/>
    </location>
</feature>
<feature type="compositionally biased region" description="Low complexity" evidence="5">
    <location>
        <begin position="7"/>
        <end position="17"/>
    </location>
</feature>
<feature type="region of interest" description="Disordered" evidence="5">
    <location>
        <begin position="421"/>
        <end position="451"/>
    </location>
</feature>
<evidence type="ECO:0000256" key="5">
    <source>
        <dbReference type="SAM" id="MobiDB-lite"/>
    </source>
</evidence>
<dbReference type="InterPro" id="IPR016035">
    <property type="entry name" value="Acyl_Trfase/lysoPLipase"/>
</dbReference>
<dbReference type="EMBL" id="VDUY01000004">
    <property type="protein sequence ID" value="TXL65340.1"/>
    <property type="molecule type" value="Genomic_DNA"/>
</dbReference>